<proteinExistence type="predicted"/>
<gene>
    <name evidence="3" type="ORF">D7D52_13830</name>
</gene>
<evidence type="ECO:0000313" key="4">
    <source>
        <dbReference type="Proteomes" id="UP000267164"/>
    </source>
</evidence>
<keyword evidence="1" id="KW-0812">Transmembrane</keyword>
<evidence type="ECO:0000256" key="1">
    <source>
        <dbReference type="SAM" id="Phobius"/>
    </source>
</evidence>
<evidence type="ECO:0000259" key="2">
    <source>
        <dbReference type="Pfam" id="PF13827"/>
    </source>
</evidence>
<dbReference type="Proteomes" id="UP000267164">
    <property type="component" value="Chromosome"/>
</dbReference>
<dbReference type="Pfam" id="PF13827">
    <property type="entry name" value="DUF4189"/>
    <property type="match status" value="1"/>
</dbReference>
<accession>A0A386ZC70</accession>
<protein>
    <submittedName>
        <fullName evidence="3">DUF4189 domain-containing protein</fullName>
    </submittedName>
</protein>
<evidence type="ECO:0000313" key="3">
    <source>
        <dbReference type="EMBL" id="AYF74763.1"/>
    </source>
</evidence>
<name>A0A386ZC70_9NOCA</name>
<dbReference type="EMBL" id="CP032568">
    <property type="protein sequence ID" value="AYF74763.1"/>
    <property type="molecule type" value="Genomic_DNA"/>
</dbReference>
<keyword evidence="1" id="KW-1133">Transmembrane helix</keyword>
<dbReference type="KEGG" id="nyu:D7D52_13830"/>
<feature type="transmembrane region" description="Helical" evidence="1">
    <location>
        <begin position="39"/>
        <end position="59"/>
    </location>
</feature>
<feature type="domain" description="DUF4189" evidence="2">
    <location>
        <begin position="69"/>
        <end position="158"/>
    </location>
</feature>
<keyword evidence="4" id="KW-1185">Reference proteome</keyword>
<keyword evidence="1" id="KW-0472">Membrane</keyword>
<sequence>MHGAAEPGWRRHSCIGSLIPRSSGSWTRKHKKGNTLKKIVTGAAVLVAAAGSLVVGTAAPANANQDYNFGAIALSLSTGRIGYSYDYSDSPSAKTAAMNSCTYDDCKIVAKFANGCGAVAYSHRDGYYTFGAASSRVDAKNQALSRNSGDATIIHWNCTTGYEL</sequence>
<dbReference type="OrthoDB" id="3483193at2"/>
<organism evidence="3 4">
    <name type="scientific">Nocardia yunnanensis</name>
    <dbReference type="NCBI Taxonomy" id="2382165"/>
    <lineage>
        <taxon>Bacteria</taxon>
        <taxon>Bacillati</taxon>
        <taxon>Actinomycetota</taxon>
        <taxon>Actinomycetes</taxon>
        <taxon>Mycobacteriales</taxon>
        <taxon>Nocardiaceae</taxon>
        <taxon>Nocardia</taxon>
    </lineage>
</organism>
<dbReference type="InterPro" id="IPR025240">
    <property type="entry name" value="DUF4189"/>
</dbReference>
<reference evidence="3 4" key="1">
    <citation type="submission" date="2018-09" db="EMBL/GenBank/DDBJ databases">
        <title>Nocardia yunnanensis sp. nov., an actinomycete isolated from a soil sample.</title>
        <authorList>
            <person name="Zhang J."/>
        </authorList>
    </citation>
    <scope>NUCLEOTIDE SEQUENCE [LARGE SCALE GENOMIC DNA]</scope>
    <source>
        <strain evidence="3 4">CFHS0054</strain>
    </source>
</reference>
<dbReference type="AlphaFoldDB" id="A0A386ZC70"/>